<comment type="similarity">
    <text evidence="3">Belongs to the Maf family.</text>
</comment>
<comment type="cofactor">
    <cofactor evidence="1 3">
        <name>a divalent metal cation</name>
        <dbReference type="ChEBI" id="CHEBI:60240"/>
    </cofactor>
</comment>
<comment type="caution">
    <text evidence="3">Lacks conserved residue(s) required for the propagation of feature annotation.</text>
</comment>
<dbReference type="PANTHER" id="PTHR43213:SF5">
    <property type="entry name" value="BIFUNCTIONAL DTTP_UTP PYROPHOSPHATASE_METHYLTRANSFERASE PROTEIN-RELATED"/>
    <property type="match status" value="1"/>
</dbReference>
<dbReference type="RefSeq" id="WP_019619774.1">
    <property type="nucleotide sequence ID" value="NZ_JBHUNE010000003.1"/>
</dbReference>
<comment type="function">
    <text evidence="3">Nucleoside triphosphate pyrophosphatase. May have a dual role in cell division arrest and in preventing the incorporation of modified nucleotides into cellular nucleic acids.</text>
</comment>
<evidence type="ECO:0000256" key="1">
    <source>
        <dbReference type="ARBA" id="ARBA00001968"/>
    </source>
</evidence>
<dbReference type="PANTHER" id="PTHR43213">
    <property type="entry name" value="BIFUNCTIONAL DTTP/UTP PYROPHOSPHATASE/METHYLTRANSFERASE PROTEIN-RELATED"/>
    <property type="match status" value="1"/>
</dbReference>
<keyword evidence="3" id="KW-0546">Nucleotide metabolism</keyword>
<evidence type="ECO:0000256" key="2">
    <source>
        <dbReference type="ARBA" id="ARBA00022801"/>
    </source>
</evidence>
<dbReference type="GO" id="GO:0016787">
    <property type="term" value="F:hydrolase activity"/>
    <property type="evidence" value="ECO:0007669"/>
    <property type="project" value="UniProtKB-KW"/>
</dbReference>
<keyword evidence="2 3" id="KW-0378">Hydrolase</keyword>
<accession>A0ABW5UXF4</accession>
<gene>
    <name evidence="4" type="ORF">ACFSW7_05920</name>
</gene>
<dbReference type="Pfam" id="PF02545">
    <property type="entry name" value="Maf"/>
    <property type="match status" value="1"/>
</dbReference>
<comment type="caution">
    <text evidence="4">The sequence shown here is derived from an EMBL/GenBank/DDBJ whole genome shotgun (WGS) entry which is preliminary data.</text>
</comment>
<dbReference type="EMBL" id="JBHUNE010000003">
    <property type="protein sequence ID" value="MFD2757911.1"/>
    <property type="molecule type" value="Genomic_DNA"/>
</dbReference>
<name>A0ABW5UXF4_9MICO</name>
<sequence>MSLILASTSPARLQVLRAAGIEPLVRPSEVDEDAVLAAAGDLSPAETVLTLARAKALAVADSGEALDGFVLGGDSMFEVNGELQGKPHTPERARERWEAQRGQTGTLWSGHWLVDRRAGSEGGDGVGLVKSARVTFVDDLDDAEIDAYVASGEPLWVAGAFTIDSLGGAFIERIDGDPSTVIGISLPVVRRLVRELGGSWPALWNRPGAAS</sequence>
<dbReference type="InterPro" id="IPR029001">
    <property type="entry name" value="ITPase-like_fam"/>
</dbReference>
<comment type="subcellular location">
    <subcellularLocation>
        <location evidence="3">Cytoplasm</location>
    </subcellularLocation>
</comment>
<dbReference type="HAMAP" id="MF_00528">
    <property type="entry name" value="Maf"/>
    <property type="match status" value="1"/>
</dbReference>
<dbReference type="InterPro" id="IPR003697">
    <property type="entry name" value="Maf-like"/>
</dbReference>
<evidence type="ECO:0000313" key="4">
    <source>
        <dbReference type="EMBL" id="MFD2757911.1"/>
    </source>
</evidence>
<dbReference type="NCBIfam" id="TIGR00172">
    <property type="entry name" value="maf"/>
    <property type="match status" value="1"/>
</dbReference>
<dbReference type="PIRSF" id="PIRSF006305">
    <property type="entry name" value="Maf"/>
    <property type="match status" value="1"/>
</dbReference>
<comment type="catalytic activity">
    <reaction evidence="3">
        <text>a 2'-deoxyribonucleoside 5'-triphosphate + H2O = a 2'-deoxyribonucleoside 5'-phosphate + diphosphate + H(+)</text>
        <dbReference type="Rhea" id="RHEA:44644"/>
        <dbReference type="ChEBI" id="CHEBI:15377"/>
        <dbReference type="ChEBI" id="CHEBI:15378"/>
        <dbReference type="ChEBI" id="CHEBI:33019"/>
        <dbReference type="ChEBI" id="CHEBI:61560"/>
        <dbReference type="ChEBI" id="CHEBI:65317"/>
        <dbReference type="EC" id="3.6.1.9"/>
    </reaction>
</comment>
<evidence type="ECO:0000256" key="3">
    <source>
        <dbReference type="HAMAP-Rule" id="MF_00528"/>
    </source>
</evidence>
<evidence type="ECO:0000313" key="5">
    <source>
        <dbReference type="Proteomes" id="UP001597492"/>
    </source>
</evidence>
<organism evidence="4 5">
    <name type="scientific">Gulosibacter faecalis</name>
    <dbReference type="NCBI Taxonomy" id="272240"/>
    <lineage>
        <taxon>Bacteria</taxon>
        <taxon>Bacillati</taxon>
        <taxon>Actinomycetota</taxon>
        <taxon>Actinomycetes</taxon>
        <taxon>Micrococcales</taxon>
        <taxon>Microbacteriaceae</taxon>
        <taxon>Gulosibacter</taxon>
    </lineage>
</organism>
<dbReference type="Gene3D" id="3.90.950.10">
    <property type="match status" value="1"/>
</dbReference>
<proteinExistence type="inferred from homology"/>
<dbReference type="SUPFAM" id="SSF52972">
    <property type="entry name" value="ITPase-like"/>
    <property type="match status" value="1"/>
</dbReference>
<dbReference type="EC" id="3.6.1.9" evidence="3"/>
<dbReference type="CDD" id="cd00555">
    <property type="entry name" value="Maf"/>
    <property type="match status" value="1"/>
</dbReference>
<comment type="catalytic activity">
    <reaction evidence="3">
        <text>a ribonucleoside 5'-triphosphate + H2O = a ribonucleoside 5'-phosphate + diphosphate + H(+)</text>
        <dbReference type="Rhea" id="RHEA:23996"/>
        <dbReference type="ChEBI" id="CHEBI:15377"/>
        <dbReference type="ChEBI" id="CHEBI:15378"/>
        <dbReference type="ChEBI" id="CHEBI:33019"/>
        <dbReference type="ChEBI" id="CHEBI:58043"/>
        <dbReference type="ChEBI" id="CHEBI:61557"/>
        <dbReference type="EC" id="3.6.1.9"/>
    </reaction>
</comment>
<dbReference type="Proteomes" id="UP001597492">
    <property type="component" value="Unassembled WGS sequence"/>
</dbReference>
<feature type="active site" description="Proton acceptor" evidence="3">
    <location>
        <position position="74"/>
    </location>
</feature>
<protein>
    <recommendedName>
        <fullName evidence="3">Nucleoside triphosphate pyrophosphatase</fullName>
        <ecNumber evidence="3">3.6.1.9</ecNumber>
    </recommendedName>
    <alternativeName>
        <fullName evidence="3">Nucleotide pyrophosphatase</fullName>
        <shortName evidence="3">Nucleotide PPase</shortName>
    </alternativeName>
</protein>
<keyword evidence="3" id="KW-0963">Cytoplasm</keyword>
<reference evidence="5" key="1">
    <citation type="journal article" date="2019" name="Int. J. Syst. Evol. Microbiol.">
        <title>The Global Catalogue of Microorganisms (GCM) 10K type strain sequencing project: providing services to taxonomists for standard genome sequencing and annotation.</title>
        <authorList>
            <consortium name="The Broad Institute Genomics Platform"/>
            <consortium name="The Broad Institute Genome Sequencing Center for Infectious Disease"/>
            <person name="Wu L."/>
            <person name="Ma J."/>
        </authorList>
    </citation>
    <scope>NUCLEOTIDE SEQUENCE [LARGE SCALE GENOMIC DNA]</scope>
    <source>
        <strain evidence="5">TISTR 1514</strain>
    </source>
</reference>
<keyword evidence="5" id="KW-1185">Reference proteome</keyword>